<dbReference type="PANTHER" id="PTHR37947:SF1">
    <property type="entry name" value="BLL2462 PROTEIN"/>
    <property type="match status" value="1"/>
</dbReference>
<dbReference type="RefSeq" id="WP_158764866.1">
    <property type="nucleotide sequence ID" value="NZ_CP047045.1"/>
</dbReference>
<keyword evidence="3" id="KW-1185">Reference proteome</keyword>
<dbReference type="InterPro" id="IPR029062">
    <property type="entry name" value="Class_I_gatase-like"/>
</dbReference>
<dbReference type="SUPFAM" id="SSF52317">
    <property type="entry name" value="Class I glutamine amidotransferase-like"/>
    <property type="match status" value="1"/>
</dbReference>
<feature type="transmembrane region" description="Helical" evidence="1">
    <location>
        <begin position="41"/>
        <end position="59"/>
    </location>
</feature>
<dbReference type="PANTHER" id="PTHR37947">
    <property type="entry name" value="BLL2462 PROTEIN"/>
    <property type="match status" value="1"/>
</dbReference>
<reference evidence="3" key="1">
    <citation type="submission" date="2019-12" db="EMBL/GenBank/DDBJ databases">
        <title>Complete genome of Terracaulis silvestris 0127_4.</title>
        <authorList>
            <person name="Vieira S."/>
            <person name="Riedel T."/>
            <person name="Sproer C."/>
            <person name="Pascual J."/>
            <person name="Boedeker C."/>
            <person name="Overmann J."/>
        </authorList>
    </citation>
    <scope>NUCLEOTIDE SEQUENCE [LARGE SCALE GENOMIC DNA]</scope>
    <source>
        <strain evidence="3">0127_4</strain>
    </source>
</reference>
<dbReference type="Gene3D" id="3.40.50.880">
    <property type="match status" value="1"/>
</dbReference>
<feature type="transmembrane region" description="Helical" evidence="1">
    <location>
        <begin position="12"/>
        <end position="34"/>
    </location>
</feature>
<dbReference type="Proteomes" id="UP000431269">
    <property type="component" value="Chromosome"/>
</dbReference>
<evidence type="ECO:0000313" key="3">
    <source>
        <dbReference type="Proteomes" id="UP000431269"/>
    </source>
</evidence>
<gene>
    <name evidence="2" type="ORF">DSM104635_00696</name>
</gene>
<sequence length="681" mass="73400">MIDGARIGFDPALPWSVMIALGVIAALAFGVYVWRRGGAPWLRIGGFVLLFIGLMQPQWVRETREPADDVALVVVDQSESLALAGRREAARAAGDAMAERLSREQGLDVRVREARGGADGTLITSVIEDALSDVARDRIGGVVVVTDGQAADPPPEPNRLRELGPAHILIVGDPNRGDRRLELISAPTFGIVNEPMRITGRVIDATGNAPVQVTVSIDGQRVAQTEVRANREFGVNVQLPHRGRNMVIVEAAAGAQEITLSNNRAAFAANGVRDRLRVLLITGEPHAGARVWRNLLKSDPAVDVVHFSILRPPDKQDFTPLTELALIPFPTEELFERRLDEFDLIIFDRAPQRGILQAYYFSSIARRIEQGGALLITAGEAEAGLDGLYRTSLAGILPSQPTGQVISRPYRPAPTALGLRHPVVRGLPAPERWGRWTRQIDATANGGQTVLAGADGRPLLVLDRAGEGRVAQLWSDQPWLWARGYDGGGPHGELLRRLAHWLMQEPELEDERLTIDAGPRGLEIERSTLGAAPGAVEIIAPSGARSSAALGEAAPGLYRGEAPAAEQGLYEARSGNLRAYAAVGPLNPREAAALAANPEILRPFANATGGSVFMTGEDGRRLPEVRRIDRGANARGNDWIGIERNGAYVVRAAQATPLGPGWAWALLGITLLMLGWRRESI</sequence>
<accession>A0A6I6MQP2</accession>
<proteinExistence type="predicted"/>
<organism evidence="2 3">
    <name type="scientific">Terricaulis silvestris</name>
    <dbReference type="NCBI Taxonomy" id="2686094"/>
    <lineage>
        <taxon>Bacteria</taxon>
        <taxon>Pseudomonadati</taxon>
        <taxon>Pseudomonadota</taxon>
        <taxon>Alphaproteobacteria</taxon>
        <taxon>Caulobacterales</taxon>
        <taxon>Caulobacteraceae</taxon>
        <taxon>Terricaulis</taxon>
    </lineage>
</organism>
<name>A0A6I6MQP2_9CAUL</name>
<keyword evidence="1" id="KW-1133">Transmembrane helix</keyword>
<dbReference type="AlphaFoldDB" id="A0A6I6MQP2"/>
<dbReference type="KEGG" id="tsv:DSM104635_00696"/>
<keyword evidence="1" id="KW-0812">Transmembrane</keyword>
<protein>
    <submittedName>
        <fullName evidence="2">Putative membrane protein</fullName>
    </submittedName>
</protein>
<evidence type="ECO:0000313" key="2">
    <source>
        <dbReference type="EMBL" id="QGZ93882.1"/>
    </source>
</evidence>
<evidence type="ECO:0000256" key="1">
    <source>
        <dbReference type="SAM" id="Phobius"/>
    </source>
</evidence>
<dbReference type="EMBL" id="CP047045">
    <property type="protein sequence ID" value="QGZ93882.1"/>
    <property type="molecule type" value="Genomic_DNA"/>
</dbReference>
<keyword evidence="1" id="KW-0472">Membrane</keyword>